<dbReference type="Proteomes" id="UP000194450">
    <property type="component" value="Unassembled WGS sequence"/>
</dbReference>
<dbReference type="Pfam" id="PF12118">
    <property type="entry name" value="SprA-related"/>
    <property type="match status" value="1"/>
</dbReference>
<proteinExistence type="predicted"/>
<feature type="compositionally biased region" description="Low complexity" evidence="1">
    <location>
        <begin position="74"/>
        <end position="84"/>
    </location>
</feature>
<dbReference type="AlphaFoldDB" id="A0A1Y6EBM7"/>
<feature type="compositionally biased region" description="Polar residues" evidence="1">
    <location>
        <begin position="30"/>
        <end position="45"/>
    </location>
</feature>
<feature type="region of interest" description="Disordered" evidence="1">
    <location>
        <begin position="194"/>
        <end position="264"/>
    </location>
</feature>
<evidence type="ECO:0000256" key="1">
    <source>
        <dbReference type="SAM" id="MobiDB-lite"/>
    </source>
</evidence>
<organism evidence="2 3">
    <name type="scientific">Pseudidiomarina planktonica</name>
    <dbReference type="NCBI Taxonomy" id="1323738"/>
    <lineage>
        <taxon>Bacteria</taxon>
        <taxon>Pseudomonadati</taxon>
        <taxon>Pseudomonadota</taxon>
        <taxon>Gammaproteobacteria</taxon>
        <taxon>Alteromonadales</taxon>
        <taxon>Idiomarinaceae</taxon>
        <taxon>Pseudidiomarina</taxon>
    </lineage>
</organism>
<dbReference type="InterPro" id="IPR021973">
    <property type="entry name" value="SprA-related"/>
</dbReference>
<dbReference type="EMBL" id="FXWH01000001">
    <property type="protein sequence ID" value="SMQ59869.1"/>
    <property type="molecule type" value="Genomic_DNA"/>
</dbReference>
<evidence type="ECO:0000313" key="2">
    <source>
        <dbReference type="EMBL" id="SMQ59869.1"/>
    </source>
</evidence>
<feature type="region of interest" description="Disordered" evidence="1">
    <location>
        <begin position="25"/>
        <end position="166"/>
    </location>
</feature>
<reference evidence="3" key="1">
    <citation type="submission" date="2017-04" db="EMBL/GenBank/DDBJ databases">
        <authorList>
            <person name="Varghese N."/>
            <person name="Submissions S."/>
        </authorList>
    </citation>
    <scope>NUCLEOTIDE SEQUENCE [LARGE SCALE GENOMIC DNA]</scope>
</reference>
<gene>
    <name evidence="2" type="ORF">SAMN06297229_0330</name>
</gene>
<dbReference type="RefSeq" id="WP_234996234.1">
    <property type="nucleotide sequence ID" value="NZ_FXWH01000001.1"/>
</dbReference>
<accession>A0A1Y6EBM7</accession>
<name>A0A1Y6EBM7_9GAMM</name>
<evidence type="ECO:0000313" key="3">
    <source>
        <dbReference type="Proteomes" id="UP000194450"/>
    </source>
</evidence>
<keyword evidence="3" id="KW-1185">Reference proteome</keyword>
<protein>
    <submittedName>
        <fullName evidence="2">SprA-related family protein</fullName>
    </submittedName>
</protein>
<feature type="compositionally biased region" description="Basic and acidic residues" evidence="1">
    <location>
        <begin position="114"/>
        <end position="139"/>
    </location>
</feature>
<sequence>MNITTAFPNYPVAVVPAADFVRSENRNRELVNQPSPTESSPQQRGLGQEGEAGRRNPNGDANDSAARVNNPVSTTDATTSATDANKADAEQQSVDENGKGDQSARNGEPDPDSPEAKEEQEEIRKLEARDREVRIHEQQHAAVGGQYAGSPTYSYERGPNGRTYASEGEVSIDLSPIPNDPEATVQKMEQVRRAALAPAEPSGADRAIAAEATQRASEARAEMAKQTADAGDVKAPSMNSGETEEDTGSESITASAQPVENVNGIAGPTVVRRNFEASGTASVQSMTDYGARGDRIGAYYANAVSTREASFSLTA</sequence>